<protein>
    <submittedName>
        <fullName evidence="2">Uncharacterized protein</fullName>
    </submittedName>
</protein>
<proteinExistence type="predicted"/>
<sequence>MKGSSTLLQLPIKTRWGTYSTLVSSISANEACLKSAVWDAGLPVDDMLRDLRQLLCSDNFFWPRLEKTRNILRPLADTITQIEGNEIDSRNAYKLIEKAFVDAKQAAMEGGLGGQLQQEMIEVIFALSIL</sequence>
<name>A0A915CQU1_9BILA</name>
<evidence type="ECO:0000313" key="1">
    <source>
        <dbReference type="Proteomes" id="UP000887574"/>
    </source>
</evidence>
<evidence type="ECO:0000313" key="2">
    <source>
        <dbReference type="WBParaSite" id="jg11223"/>
    </source>
</evidence>
<dbReference type="Proteomes" id="UP000887574">
    <property type="component" value="Unplaced"/>
</dbReference>
<dbReference type="WBParaSite" id="jg11223">
    <property type="protein sequence ID" value="jg11223"/>
    <property type="gene ID" value="jg11223"/>
</dbReference>
<dbReference type="AlphaFoldDB" id="A0A915CQU1"/>
<keyword evidence="1" id="KW-1185">Reference proteome</keyword>
<organism evidence="1 2">
    <name type="scientific">Ditylenchus dipsaci</name>
    <dbReference type="NCBI Taxonomy" id="166011"/>
    <lineage>
        <taxon>Eukaryota</taxon>
        <taxon>Metazoa</taxon>
        <taxon>Ecdysozoa</taxon>
        <taxon>Nematoda</taxon>
        <taxon>Chromadorea</taxon>
        <taxon>Rhabditida</taxon>
        <taxon>Tylenchina</taxon>
        <taxon>Tylenchomorpha</taxon>
        <taxon>Sphaerularioidea</taxon>
        <taxon>Anguinidae</taxon>
        <taxon>Anguininae</taxon>
        <taxon>Ditylenchus</taxon>
    </lineage>
</organism>
<reference evidence="2" key="1">
    <citation type="submission" date="2022-11" db="UniProtKB">
        <authorList>
            <consortium name="WormBaseParasite"/>
        </authorList>
    </citation>
    <scope>IDENTIFICATION</scope>
</reference>
<accession>A0A915CQU1</accession>